<dbReference type="InterPro" id="IPR001254">
    <property type="entry name" value="Trypsin_dom"/>
</dbReference>
<reference evidence="3" key="2">
    <citation type="submission" date="2025-08" db="UniProtKB">
        <authorList>
            <consortium name="Ensembl"/>
        </authorList>
    </citation>
    <scope>IDENTIFICATION</scope>
</reference>
<keyword evidence="1" id="KW-1015">Disulfide bond</keyword>
<dbReference type="InterPro" id="IPR009003">
    <property type="entry name" value="Peptidase_S1_PA"/>
</dbReference>
<dbReference type="PANTHER" id="PTHR24271">
    <property type="entry name" value="KALLIKREIN-RELATED"/>
    <property type="match status" value="1"/>
</dbReference>
<reference evidence="3" key="3">
    <citation type="submission" date="2025-09" db="UniProtKB">
        <authorList>
            <consortium name="Ensembl"/>
        </authorList>
    </citation>
    <scope>IDENTIFICATION</scope>
</reference>
<protein>
    <recommendedName>
        <fullName evidence="2">Peptidase S1 domain-containing protein</fullName>
    </recommendedName>
</protein>
<dbReference type="PANTHER" id="PTHR24271:SF47">
    <property type="entry name" value="KALLIKREIN-1"/>
    <property type="match status" value="1"/>
</dbReference>
<proteinExistence type="predicted"/>
<dbReference type="PRINTS" id="PR00722">
    <property type="entry name" value="CHYMOTRYPSIN"/>
</dbReference>
<dbReference type="GO" id="GO:0004252">
    <property type="term" value="F:serine-type endopeptidase activity"/>
    <property type="evidence" value="ECO:0007669"/>
    <property type="project" value="InterPro"/>
</dbReference>
<dbReference type="Pfam" id="PF00089">
    <property type="entry name" value="Trypsin"/>
    <property type="match status" value="1"/>
</dbReference>
<sequence length="287" mass="32515">MTYTDWVNLNIRKVFLMFCTLSLYTHLYYDHFSLSHLAAVPVEENGALLQEVCQPHSRPWQVYLWNTKGGWYGEERCSGALINEWWVLTAWNCFVEPGHTMVSLGEHDLTVEEGTEQHIRVARYVQHGPYARGPSHSLAMVKLAEPARFTQHIMPVALPTRCTQLHEKCLVSGWGSTVPGQDEPNLILKCETQRVIDDKMCQIAFPLYWIEHAFCAKTIISTDNCLSDQGSTVVCGGELQGLFWSSSSDVGLYTRLCLYLDWISDIMNTPDPTPEPAWTTPAAATTW</sequence>
<dbReference type="Gene3D" id="2.40.10.10">
    <property type="entry name" value="Trypsin-like serine proteases"/>
    <property type="match status" value="2"/>
</dbReference>
<name>A0A8C7SF56_ONCMY</name>
<dbReference type="CDD" id="cd00190">
    <property type="entry name" value="Tryp_SPc"/>
    <property type="match status" value="1"/>
</dbReference>
<feature type="domain" description="Peptidase S1" evidence="2">
    <location>
        <begin position="43"/>
        <end position="268"/>
    </location>
</feature>
<evidence type="ECO:0000313" key="4">
    <source>
        <dbReference type="Proteomes" id="UP000694395"/>
    </source>
</evidence>
<dbReference type="PROSITE" id="PS50240">
    <property type="entry name" value="TRYPSIN_DOM"/>
    <property type="match status" value="1"/>
</dbReference>
<dbReference type="SMART" id="SM00020">
    <property type="entry name" value="Tryp_SPc"/>
    <property type="match status" value="1"/>
</dbReference>
<organism evidence="3 4">
    <name type="scientific">Oncorhynchus mykiss</name>
    <name type="common">Rainbow trout</name>
    <name type="synonym">Salmo gairdneri</name>
    <dbReference type="NCBI Taxonomy" id="8022"/>
    <lineage>
        <taxon>Eukaryota</taxon>
        <taxon>Metazoa</taxon>
        <taxon>Chordata</taxon>
        <taxon>Craniata</taxon>
        <taxon>Vertebrata</taxon>
        <taxon>Euteleostomi</taxon>
        <taxon>Actinopterygii</taxon>
        <taxon>Neopterygii</taxon>
        <taxon>Teleostei</taxon>
        <taxon>Protacanthopterygii</taxon>
        <taxon>Salmoniformes</taxon>
        <taxon>Salmonidae</taxon>
        <taxon>Salmoninae</taxon>
        <taxon>Oncorhynchus</taxon>
    </lineage>
</organism>
<evidence type="ECO:0000313" key="3">
    <source>
        <dbReference type="Ensembl" id="ENSOMYP00000063929.2"/>
    </source>
</evidence>
<dbReference type="FunFam" id="2.40.10.10:FF:000166">
    <property type="entry name" value="Trypsin"/>
    <property type="match status" value="1"/>
</dbReference>
<keyword evidence="4" id="KW-1185">Reference proteome</keyword>
<dbReference type="GeneTree" id="ENSGT01020000230389"/>
<dbReference type="InterPro" id="IPR043504">
    <property type="entry name" value="Peptidase_S1_PA_chymotrypsin"/>
</dbReference>
<evidence type="ECO:0000259" key="2">
    <source>
        <dbReference type="PROSITE" id="PS50240"/>
    </source>
</evidence>
<evidence type="ECO:0000256" key="1">
    <source>
        <dbReference type="ARBA" id="ARBA00023157"/>
    </source>
</evidence>
<reference evidence="3" key="1">
    <citation type="submission" date="2020-07" db="EMBL/GenBank/DDBJ databases">
        <title>A long reads based de novo assembly of the rainbow trout Arlee double haploid line genome.</title>
        <authorList>
            <person name="Gao G."/>
            <person name="Palti Y."/>
        </authorList>
    </citation>
    <scope>NUCLEOTIDE SEQUENCE [LARGE SCALE GENOMIC DNA]</scope>
</reference>
<gene>
    <name evidence="3" type="primary">LOC110537956</name>
</gene>
<dbReference type="AlphaFoldDB" id="A0A8C7SF56"/>
<accession>A0A8C7SF56</accession>
<dbReference type="GO" id="GO:0030141">
    <property type="term" value="C:secretory granule"/>
    <property type="evidence" value="ECO:0007669"/>
    <property type="project" value="TreeGrafter"/>
</dbReference>
<dbReference type="InterPro" id="IPR001314">
    <property type="entry name" value="Peptidase_S1A"/>
</dbReference>
<dbReference type="Proteomes" id="UP000694395">
    <property type="component" value="Chromosome 2"/>
</dbReference>
<dbReference type="GO" id="GO:0006508">
    <property type="term" value="P:proteolysis"/>
    <property type="evidence" value="ECO:0007669"/>
    <property type="project" value="InterPro"/>
</dbReference>
<dbReference type="Ensembl" id="ENSOMYT00000069590.2">
    <property type="protein sequence ID" value="ENSOMYP00000063929.2"/>
    <property type="gene ID" value="ENSOMYG00000029586.2"/>
</dbReference>
<dbReference type="SUPFAM" id="SSF50494">
    <property type="entry name" value="Trypsin-like serine proteases"/>
    <property type="match status" value="1"/>
</dbReference>